<dbReference type="InterPro" id="IPR036388">
    <property type="entry name" value="WH-like_DNA-bd_sf"/>
</dbReference>
<evidence type="ECO:0000256" key="3">
    <source>
        <dbReference type="ARBA" id="ARBA00023163"/>
    </source>
</evidence>
<comment type="caution">
    <text evidence="5">The sequence shown here is derived from an EMBL/GenBank/DDBJ whole genome shotgun (WGS) entry which is preliminary data.</text>
</comment>
<sequence length="144" mass="16318">MSEFDKQLKAFTVLHRATTAVHEATKKDIQQSDLNLTEFAVMELLYHKGDQPIQVIGKKVLIASSSITYVVDKLEKKNFIKRVACPTDRRVTFVSLTDEGTEMIESIFPSHEKKIASIFDVLSEEELDTLIDCLKRVGHHANTL</sequence>
<organism evidence="5 6">
    <name type="scientific">Solibacillus merdavium</name>
    <dbReference type="NCBI Taxonomy" id="2762218"/>
    <lineage>
        <taxon>Bacteria</taxon>
        <taxon>Bacillati</taxon>
        <taxon>Bacillota</taxon>
        <taxon>Bacilli</taxon>
        <taxon>Bacillales</taxon>
        <taxon>Caryophanaceae</taxon>
        <taxon>Solibacillus</taxon>
    </lineage>
</organism>
<dbReference type="PANTHER" id="PTHR42756:SF1">
    <property type="entry name" value="TRANSCRIPTIONAL REPRESSOR OF EMRAB OPERON"/>
    <property type="match status" value="1"/>
</dbReference>
<dbReference type="PANTHER" id="PTHR42756">
    <property type="entry name" value="TRANSCRIPTIONAL REGULATOR, MARR"/>
    <property type="match status" value="1"/>
</dbReference>
<dbReference type="InterPro" id="IPR036390">
    <property type="entry name" value="WH_DNA-bd_sf"/>
</dbReference>
<dbReference type="Gene3D" id="1.10.10.10">
    <property type="entry name" value="Winged helix-like DNA-binding domain superfamily/Winged helix DNA-binding domain"/>
    <property type="match status" value="1"/>
</dbReference>
<evidence type="ECO:0000313" key="6">
    <source>
        <dbReference type="Proteomes" id="UP000600565"/>
    </source>
</evidence>
<evidence type="ECO:0000256" key="1">
    <source>
        <dbReference type="ARBA" id="ARBA00023015"/>
    </source>
</evidence>
<keyword evidence="2" id="KW-0238">DNA-binding</keyword>
<dbReference type="SUPFAM" id="SSF46785">
    <property type="entry name" value="Winged helix' DNA-binding domain"/>
    <property type="match status" value="1"/>
</dbReference>
<dbReference type="EMBL" id="JACSPW010000019">
    <property type="protein sequence ID" value="MBD8034614.1"/>
    <property type="molecule type" value="Genomic_DNA"/>
</dbReference>
<evidence type="ECO:0000259" key="4">
    <source>
        <dbReference type="PROSITE" id="PS50995"/>
    </source>
</evidence>
<dbReference type="InterPro" id="IPR000835">
    <property type="entry name" value="HTH_MarR-typ"/>
</dbReference>
<evidence type="ECO:0000256" key="2">
    <source>
        <dbReference type="ARBA" id="ARBA00023125"/>
    </source>
</evidence>
<keyword evidence="1" id="KW-0805">Transcription regulation</keyword>
<evidence type="ECO:0000313" key="5">
    <source>
        <dbReference type="EMBL" id="MBD8034614.1"/>
    </source>
</evidence>
<dbReference type="RefSeq" id="WP_191705111.1">
    <property type="nucleotide sequence ID" value="NZ_JACSPW010000019.1"/>
</dbReference>
<dbReference type="Proteomes" id="UP000600565">
    <property type="component" value="Unassembled WGS sequence"/>
</dbReference>
<dbReference type="Pfam" id="PF01047">
    <property type="entry name" value="MarR"/>
    <property type="match status" value="1"/>
</dbReference>
<dbReference type="SMART" id="SM00347">
    <property type="entry name" value="HTH_MARR"/>
    <property type="match status" value="1"/>
</dbReference>
<dbReference type="PRINTS" id="PR00598">
    <property type="entry name" value="HTHMARR"/>
</dbReference>
<dbReference type="PROSITE" id="PS50995">
    <property type="entry name" value="HTH_MARR_2"/>
    <property type="match status" value="1"/>
</dbReference>
<keyword evidence="3" id="KW-0804">Transcription</keyword>
<gene>
    <name evidence="5" type="ORF">H9632_16215</name>
</gene>
<feature type="domain" description="HTH marR-type" evidence="4">
    <location>
        <begin position="7"/>
        <end position="139"/>
    </location>
</feature>
<reference evidence="5 6" key="1">
    <citation type="submission" date="2020-08" db="EMBL/GenBank/DDBJ databases">
        <title>A Genomic Blueprint of the Chicken Gut Microbiome.</title>
        <authorList>
            <person name="Gilroy R."/>
            <person name="Ravi A."/>
            <person name="Getino M."/>
            <person name="Pursley I."/>
            <person name="Horton D.L."/>
            <person name="Alikhan N.-F."/>
            <person name="Baker D."/>
            <person name="Gharbi K."/>
            <person name="Hall N."/>
            <person name="Watson M."/>
            <person name="Adriaenssens E.M."/>
            <person name="Foster-Nyarko E."/>
            <person name="Jarju S."/>
            <person name="Secka A."/>
            <person name="Antonio M."/>
            <person name="Oren A."/>
            <person name="Chaudhuri R."/>
            <person name="La Ragione R.M."/>
            <person name="Hildebrand F."/>
            <person name="Pallen M.J."/>
        </authorList>
    </citation>
    <scope>NUCLEOTIDE SEQUENCE [LARGE SCALE GENOMIC DNA]</scope>
    <source>
        <strain evidence="5 6">Sa1YVA6</strain>
    </source>
</reference>
<keyword evidence="6" id="KW-1185">Reference proteome</keyword>
<proteinExistence type="predicted"/>
<protein>
    <submittedName>
        <fullName evidence="5">MarR family transcriptional regulator</fullName>
    </submittedName>
</protein>
<accession>A0ABR8XRX8</accession>
<name>A0ABR8XRX8_9BACL</name>